<evidence type="ECO:0000259" key="5">
    <source>
        <dbReference type="PROSITE" id="PS50106"/>
    </source>
</evidence>
<dbReference type="InterPro" id="IPR051067">
    <property type="entry name" value="NHER"/>
</dbReference>
<dbReference type="Pfam" id="PF17820">
    <property type="entry name" value="PDZ_6"/>
    <property type="match status" value="2"/>
</dbReference>
<protein>
    <submittedName>
        <fullName evidence="6">Na(+) H(+) exchange regulatory cofactor NHE-RF2-like</fullName>
    </submittedName>
</protein>
<feature type="domain" description="PDZ" evidence="5">
    <location>
        <begin position="193"/>
        <end position="273"/>
    </location>
</feature>
<dbReference type="GO" id="GO:0043495">
    <property type="term" value="F:protein-membrane adaptor activity"/>
    <property type="evidence" value="ECO:0007669"/>
    <property type="project" value="TreeGrafter"/>
</dbReference>
<dbReference type="PANTHER" id="PTHR14191">
    <property type="entry name" value="PDZ DOMAIN CONTAINING PROTEIN"/>
    <property type="match status" value="1"/>
</dbReference>
<comment type="caution">
    <text evidence="6">The sequence shown here is derived from an EMBL/GenBank/DDBJ whole genome shotgun (WGS) entry which is preliminary data.</text>
</comment>
<name>A0A3M7Q3C9_BRAPC</name>
<dbReference type="InterPro" id="IPR001478">
    <property type="entry name" value="PDZ"/>
</dbReference>
<keyword evidence="2" id="KW-0472">Membrane</keyword>
<feature type="region of interest" description="Disordered" evidence="4">
    <location>
        <begin position="1"/>
        <end position="23"/>
    </location>
</feature>
<accession>A0A3M7Q3C9</accession>
<feature type="region of interest" description="Disordered" evidence="4">
    <location>
        <begin position="109"/>
        <end position="138"/>
    </location>
</feature>
<dbReference type="InterPro" id="IPR041489">
    <property type="entry name" value="PDZ_6"/>
</dbReference>
<dbReference type="GO" id="GO:0072659">
    <property type="term" value="P:protein localization to plasma membrane"/>
    <property type="evidence" value="ECO:0007669"/>
    <property type="project" value="TreeGrafter"/>
</dbReference>
<dbReference type="InterPro" id="IPR036034">
    <property type="entry name" value="PDZ_sf"/>
</dbReference>
<sequence length="336" mass="36905">MKANESGPHMISSVESNSPAEQSGLRADDLILKVGDQSVVGERYTKTTTLIKNECEKGLLKLEVVDPLSCPAEVRNTPLVPPSGFSTISSASKLNKKSDSIKNLRDITSEMIDSSSPGRNRATSVDSASDRKRPYSMTDLDRIPANSTVRSITSIGTTATGYSQSNLANVSSKSVGNLSSIPAAELPKFKRCVVQLIPEYSEGFGFTLNSKLKPKYTIFSVDPDSPAYAANLRPTDVIVEINKKNIRRLKFDKVKGMLSESKANGQVEILAISKEGYLFFKNKKKKFSSRKLVTMDNTELHSTLDGIRSRASSVNNNRVSSDYVFIRNFKLLYSII</sequence>
<keyword evidence="2" id="KW-1003">Cell membrane</keyword>
<dbReference type="PROSITE" id="PS50106">
    <property type="entry name" value="PDZ"/>
    <property type="match status" value="2"/>
</dbReference>
<evidence type="ECO:0000313" key="6">
    <source>
        <dbReference type="EMBL" id="RNA05783.1"/>
    </source>
</evidence>
<keyword evidence="7" id="KW-1185">Reference proteome</keyword>
<comment type="subcellular location">
    <subcellularLocation>
        <location evidence="1">Cell membrane</location>
    </subcellularLocation>
</comment>
<dbReference type="Gene3D" id="2.30.42.10">
    <property type="match status" value="2"/>
</dbReference>
<keyword evidence="3" id="KW-0677">Repeat</keyword>
<proteinExistence type="predicted"/>
<evidence type="ECO:0000256" key="3">
    <source>
        <dbReference type="ARBA" id="ARBA00022737"/>
    </source>
</evidence>
<dbReference type="STRING" id="10195.A0A3M7Q3C9"/>
<dbReference type="EMBL" id="REGN01007601">
    <property type="protein sequence ID" value="RNA05783.1"/>
    <property type="molecule type" value="Genomic_DNA"/>
</dbReference>
<dbReference type="PANTHER" id="PTHR14191:SF3">
    <property type="entry name" value="NA(+)_H(+) EXCHANGE REGULATORY COFACTOR-LIKE PROTEIN NRFL-1"/>
    <property type="match status" value="1"/>
</dbReference>
<dbReference type="SMART" id="SM00228">
    <property type="entry name" value="PDZ"/>
    <property type="match status" value="2"/>
</dbReference>
<dbReference type="SUPFAM" id="SSF50156">
    <property type="entry name" value="PDZ domain-like"/>
    <property type="match status" value="2"/>
</dbReference>
<dbReference type="AlphaFoldDB" id="A0A3M7Q3C9"/>
<evidence type="ECO:0000313" key="7">
    <source>
        <dbReference type="Proteomes" id="UP000276133"/>
    </source>
</evidence>
<evidence type="ECO:0000256" key="1">
    <source>
        <dbReference type="ARBA" id="ARBA00004236"/>
    </source>
</evidence>
<reference evidence="6 7" key="1">
    <citation type="journal article" date="2018" name="Sci. Rep.">
        <title>Genomic signatures of local adaptation to the degree of environmental predictability in rotifers.</title>
        <authorList>
            <person name="Franch-Gras L."/>
            <person name="Hahn C."/>
            <person name="Garcia-Roger E.M."/>
            <person name="Carmona M.J."/>
            <person name="Serra M."/>
            <person name="Gomez A."/>
        </authorList>
    </citation>
    <scope>NUCLEOTIDE SEQUENCE [LARGE SCALE GENOMIC DNA]</scope>
    <source>
        <strain evidence="6">HYR1</strain>
    </source>
</reference>
<gene>
    <name evidence="6" type="ORF">BpHYR1_023321</name>
</gene>
<dbReference type="GO" id="GO:0016324">
    <property type="term" value="C:apical plasma membrane"/>
    <property type="evidence" value="ECO:0007669"/>
    <property type="project" value="TreeGrafter"/>
</dbReference>
<feature type="compositionally biased region" description="Polar residues" evidence="4">
    <location>
        <begin position="111"/>
        <end position="127"/>
    </location>
</feature>
<evidence type="ECO:0000256" key="2">
    <source>
        <dbReference type="ARBA" id="ARBA00022475"/>
    </source>
</evidence>
<feature type="domain" description="PDZ" evidence="5">
    <location>
        <begin position="1"/>
        <end position="66"/>
    </location>
</feature>
<organism evidence="6 7">
    <name type="scientific">Brachionus plicatilis</name>
    <name type="common">Marine rotifer</name>
    <name type="synonym">Brachionus muelleri</name>
    <dbReference type="NCBI Taxonomy" id="10195"/>
    <lineage>
        <taxon>Eukaryota</taxon>
        <taxon>Metazoa</taxon>
        <taxon>Spiralia</taxon>
        <taxon>Gnathifera</taxon>
        <taxon>Rotifera</taxon>
        <taxon>Eurotatoria</taxon>
        <taxon>Monogononta</taxon>
        <taxon>Pseudotrocha</taxon>
        <taxon>Ploima</taxon>
        <taxon>Brachionidae</taxon>
        <taxon>Brachionus</taxon>
    </lineage>
</organism>
<dbReference type="Proteomes" id="UP000276133">
    <property type="component" value="Unassembled WGS sequence"/>
</dbReference>
<dbReference type="OrthoDB" id="10009200at2759"/>
<evidence type="ECO:0000256" key="4">
    <source>
        <dbReference type="SAM" id="MobiDB-lite"/>
    </source>
</evidence>